<evidence type="ECO:0000256" key="2">
    <source>
        <dbReference type="SAM" id="Phobius"/>
    </source>
</evidence>
<feature type="transmembrane region" description="Helical" evidence="2">
    <location>
        <begin position="43"/>
        <end position="64"/>
    </location>
</feature>
<feature type="transmembrane region" description="Helical" evidence="2">
    <location>
        <begin position="123"/>
        <end position="145"/>
    </location>
</feature>
<feature type="region of interest" description="Disordered" evidence="1">
    <location>
        <begin position="157"/>
        <end position="177"/>
    </location>
</feature>
<proteinExistence type="predicted"/>
<name>A0ABD0XY87_9HEMI</name>
<organism evidence="3 4">
    <name type="scientific">Ranatra chinensis</name>
    <dbReference type="NCBI Taxonomy" id="642074"/>
    <lineage>
        <taxon>Eukaryota</taxon>
        <taxon>Metazoa</taxon>
        <taxon>Ecdysozoa</taxon>
        <taxon>Arthropoda</taxon>
        <taxon>Hexapoda</taxon>
        <taxon>Insecta</taxon>
        <taxon>Pterygota</taxon>
        <taxon>Neoptera</taxon>
        <taxon>Paraneoptera</taxon>
        <taxon>Hemiptera</taxon>
        <taxon>Heteroptera</taxon>
        <taxon>Panheteroptera</taxon>
        <taxon>Nepomorpha</taxon>
        <taxon>Nepidae</taxon>
        <taxon>Ranatrinae</taxon>
        <taxon>Ranatra</taxon>
    </lineage>
</organism>
<keyword evidence="2" id="KW-0472">Membrane</keyword>
<gene>
    <name evidence="3" type="ORF">AAG570_005724</name>
</gene>
<keyword evidence="2" id="KW-1133">Transmembrane helix</keyword>
<evidence type="ECO:0000256" key="1">
    <source>
        <dbReference type="SAM" id="MobiDB-lite"/>
    </source>
</evidence>
<accession>A0ABD0XY87</accession>
<feature type="compositionally biased region" description="Polar residues" evidence="1">
    <location>
        <begin position="251"/>
        <end position="262"/>
    </location>
</feature>
<feature type="transmembrane region" description="Helical" evidence="2">
    <location>
        <begin position="76"/>
        <end position="103"/>
    </location>
</feature>
<sequence>FTAGPSAERGYFGPWQTCKYLLYDRKKCGSTVSRFKPVASVEYAGWSAVIGVFMLAMFSVLAVLQLAMIVSKEKILFSYGCVLMAKLICSLLATLVSVVAAALFALQTDDRENDFIVTRGESFYIQIAVIVLTFVVFVGGLYDVLFARRWGPASDPTIAHRDPSGQSATTYNNPGFKERKRVSMTHASGRPYGSAVGGSEVTLSTVVSSNGSAQSPLRSSLKKPRPPGSTASTASSAAAAPPGLGIHNPGFSGSSPTPSRNGSVKRVRIQTNSTAV</sequence>
<feature type="compositionally biased region" description="Polar residues" evidence="1">
    <location>
        <begin position="164"/>
        <end position="173"/>
    </location>
</feature>
<dbReference type="Proteomes" id="UP001558652">
    <property type="component" value="Unassembled WGS sequence"/>
</dbReference>
<comment type="caution">
    <text evidence="3">The sequence shown here is derived from an EMBL/GenBank/DDBJ whole genome shotgun (WGS) entry which is preliminary data.</text>
</comment>
<evidence type="ECO:0000313" key="4">
    <source>
        <dbReference type="Proteomes" id="UP001558652"/>
    </source>
</evidence>
<dbReference type="EMBL" id="JBFDAA010000018">
    <property type="protein sequence ID" value="KAL1116229.1"/>
    <property type="molecule type" value="Genomic_DNA"/>
</dbReference>
<reference evidence="3 4" key="1">
    <citation type="submission" date="2024-07" db="EMBL/GenBank/DDBJ databases">
        <title>Chromosome-level genome assembly of the water stick insect Ranatra chinensis (Heteroptera: Nepidae).</title>
        <authorList>
            <person name="Liu X."/>
        </authorList>
    </citation>
    <scope>NUCLEOTIDE SEQUENCE [LARGE SCALE GENOMIC DNA]</scope>
    <source>
        <strain evidence="3">Cailab_2021Rc</strain>
        <tissue evidence="3">Muscle</tissue>
    </source>
</reference>
<dbReference type="AlphaFoldDB" id="A0ABD0XY87"/>
<feature type="compositionally biased region" description="Low complexity" evidence="1">
    <location>
        <begin position="228"/>
        <end position="243"/>
    </location>
</feature>
<feature type="non-terminal residue" evidence="3">
    <location>
        <position position="1"/>
    </location>
</feature>
<evidence type="ECO:0000313" key="3">
    <source>
        <dbReference type="EMBL" id="KAL1116229.1"/>
    </source>
</evidence>
<feature type="compositionally biased region" description="Polar residues" evidence="1">
    <location>
        <begin position="207"/>
        <end position="218"/>
    </location>
</feature>
<protein>
    <submittedName>
        <fullName evidence="3">Uncharacterized protein</fullName>
    </submittedName>
</protein>
<feature type="region of interest" description="Disordered" evidence="1">
    <location>
        <begin position="207"/>
        <end position="276"/>
    </location>
</feature>
<keyword evidence="4" id="KW-1185">Reference proteome</keyword>
<keyword evidence="2" id="KW-0812">Transmembrane</keyword>